<dbReference type="NCBIfam" id="TIGR03954">
    <property type="entry name" value="integ_memb_HG"/>
    <property type="match status" value="1"/>
</dbReference>
<evidence type="ECO:0000256" key="1">
    <source>
        <dbReference type="ARBA" id="ARBA00004651"/>
    </source>
</evidence>
<feature type="transmembrane region" description="Helical" evidence="6">
    <location>
        <begin position="16"/>
        <end position="37"/>
    </location>
</feature>
<dbReference type="Proteomes" id="UP000321532">
    <property type="component" value="Unassembled WGS sequence"/>
</dbReference>
<evidence type="ECO:0000256" key="4">
    <source>
        <dbReference type="ARBA" id="ARBA00022989"/>
    </source>
</evidence>
<comment type="caution">
    <text evidence="8">The sequence shown here is derived from an EMBL/GenBank/DDBJ whole genome shotgun (WGS) entry which is preliminary data.</text>
</comment>
<dbReference type="Pfam" id="PF12823">
    <property type="entry name" value="DUF3817"/>
    <property type="match status" value="1"/>
</dbReference>
<dbReference type="GO" id="GO:0005886">
    <property type="term" value="C:plasma membrane"/>
    <property type="evidence" value="ECO:0007669"/>
    <property type="project" value="UniProtKB-SubCell"/>
</dbReference>
<reference evidence="8 9" key="1">
    <citation type="submission" date="2019-07" db="EMBL/GenBank/DDBJ databases">
        <title>Whole genome shotgun sequence of Adhaeribacter aerolatus NBRC 106133.</title>
        <authorList>
            <person name="Hosoyama A."/>
            <person name="Uohara A."/>
            <person name="Ohji S."/>
            <person name="Ichikawa N."/>
        </authorList>
    </citation>
    <scope>NUCLEOTIDE SEQUENCE [LARGE SCALE GENOMIC DNA]</scope>
    <source>
        <strain evidence="8 9">NBRC 106133</strain>
    </source>
</reference>
<evidence type="ECO:0000313" key="9">
    <source>
        <dbReference type="Proteomes" id="UP000321532"/>
    </source>
</evidence>
<evidence type="ECO:0000256" key="5">
    <source>
        <dbReference type="ARBA" id="ARBA00023136"/>
    </source>
</evidence>
<comment type="subcellular location">
    <subcellularLocation>
        <location evidence="1">Cell membrane</location>
        <topology evidence="1">Multi-pass membrane protein</topology>
    </subcellularLocation>
</comment>
<dbReference type="RefSeq" id="WP_146905676.1">
    <property type="nucleotide sequence ID" value="NZ_BJYS01000064.1"/>
</dbReference>
<keyword evidence="9" id="KW-1185">Reference proteome</keyword>
<keyword evidence="3 6" id="KW-0812">Transmembrane</keyword>
<dbReference type="InterPro" id="IPR023845">
    <property type="entry name" value="DUF3817_TM"/>
</dbReference>
<evidence type="ECO:0000259" key="7">
    <source>
        <dbReference type="Pfam" id="PF12823"/>
    </source>
</evidence>
<dbReference type="OrthoDB" id="1121311at2"/>
<feature type="domain" description="DUF3817" evidence="7">
    <location>
        <begin position="13"/>
        <end position="101"/>
    </location>
</feature>
<sequence>MNANTQTQSKSALHRFRLIAVLEGISYLVLLLIAMPLKYLADMPLMVKYVGWAHGVLFMLYGLALLQVWITYKWSFLRTVWAFILSFIPLGTFWLDRQLAREEKGY</sequence>
<evidence type="ECO:0000313" key="8">
    <source>
        <dbReference type="EMBL" id="GEO07452.1"/>
    </source>
</evidence>
<dbReference type="EMBL" id="BJYS01000064">
    <property type="protein sequence ID" value="GEO07452.1"/>
    <property type="molecule type" value="Genomic_DNA"/>
</dbReference>
<dbReference type="PANTHER" id="PTHR40077">
    <property type="entry name" value="MEMBRANE PROTEIN-RELATED"/>
    <property type="match status" value="1"/>
</dbReference>
<evidence type="ECO:0000256" key="3">
    <source>
        <dbReference type="ARBA" id="ARBA00022692"/>
    </source>
</evidence>
<feature type="transmembrane region" description="Helical" evidence="6">
    <location>
        <begin position="76"/>
        <end position="95"/>
    </location>
</feature>
<proteinExistence type="predicted"/>
<keyword evidence="5 6" id="KW-0472">Membrane</keyword>
<keyword evidence="4 6" id="KW-1133">Transmembrane helix</keyword>
<dbReference type="PANTHER" id="PTHR40077:SF1">
    <property type="entry name" value="MEMBRANE PROTEIN"/>
    <property type="match status" value="1"/>
</dbReference>
<name>A0A512B669_9BACT</name>
<accession>A0A512B669</accession>
<evidence type="ECO:0000256" key="6">
    <source>
        <dbReference type="SAM" id="Phobius"/>
    </source>
</evidence>
<dbReference type="AlphaFoldDB" id="A0A512B669"/>
<protein>
    <submittedName>
        <fullName evidence="8">Membrane protein</fullName>
    </submittedName>
</protein>
<keyword evidence="2" id="KW-1003">Cell membrane</keyword>
<feature type="transmembrane region" description="Helical" evidence="6">
    <location>
        <begin position="49"/>
        <end position="70"/>
    </location>
</feature>
<evidence type="ECO:0000256" key="2">
    <source>
        <dbReference type="ARBA" id="ARBA00022475"/>
    </source>
</evidence>
<gene>
    <name evidence="8" type="ORF">AAE02nite_51160</name>
</gene>
<organism evidence="8 9">
    <name type="scientific">Adhaeribacter aerolatus</name>
    <dbReference type="NCBI Taxonomy" id="670289"/>
    <lineage>
        <taxon>Bacteria</taxon>
        <taxon>Pseudomonadati</taxon>
        <taxon>Bacteroidota</taxon>
        <taxon>Cytophagia</taxon>
        <taxon>Cytophagales</taxon>
        <taxon>Hymenobacteraceae</taxon>
        <taxon>Adhaeribacter</taxon>
    </lineage>
</organism>